<dbReference type="AlphaFoldDB" id="A0A844I1L5"/>
<evidence type="ECO:0000256" key="7">
    <source>
        <dbReference type="ARBA" id="ARBA00023136"/>
    </source>
</evidence>
<feature type="transmembrane region" description="Helical" evidence="9">
    <location>
        <begin position="275"/>
        <end position="298"/>
    </location>
</feature>
<feature type="transmembrane region" description="Helical" evidence="9">
    <location>
        <begin position="194"/>
        <end position="213"/>
    </location>
</feature>
<feature type="transmembrane region" description="Helical" evidence="9">
    <location>
        <begin position="116"/>
        <end position="137"/>
    </location>
</feature>
<dbReference type="GO" id="GO:0052621">
    <property type="term" value="F:diguanylate cyclase activity"/>
    <property type="evidence" value="ECO:0007669"/>
    <property type="project" value="UniProtKB-EC"/>
</dbReference>
<dbReference type="EC" id="2.7.7.65" evidence="3"/>
<dbReference type="Pfam" id="PF00990">
    <property type="entry name" value="GGDEF"/>
    <property type="match status" value="1"/>
</dbReference>
<dbReference type="NCBIfam" id="TIGR00254">
    <property type="entry name" value="GGDEF"/>
    <property type="match status" value="1"/>
</dbReference>
<evidence type="ECO:0000256" key="5">
    <source>
        <dbReference type="ARBA" id="ARBA00022692"/>
    </source>
</evidence>
<dbReference type="Gene3D" id="3.30.70.270">
    <property type="match status" value="1"/>
</dbReference>
<evidence type="ECO:0000313" key="11">
    <source>
        <dbReference type="EMBL" id="MTI99684.1"/>
    </source>
</evidence>
<comment type="caution">
    <text evidence="11">The sequence shown here is derived from an EMBL/GenBank/DDBJ whole genome shotgun (WGS) entry which is preliminary data.</text>
</comment>
<proteinExistence type="predicted"/>
<dbReference type="SMART" id="SM00267">
    <property type="entry name" value="GGDEF"/>
    <property type="match status" value="1"/>
</dbReference>
<dbReference type="SUPFAM" id="SSF55073">
    <property type="entry name" value="Nucleotide cyclase"/>
    <property type="match status" value="1"/>
</dbReference>
<dbReference type="InterPro" id="IPR029787">
    <property type="entry name" value="Nucleotide_cyclase"/>
</dbReference>
<keyword evidence="6 9" id="KW-1133">Transmembrane helix</keyword>
<dbReference type="EMBL" id="VENC01000012">
    <property type="protein sequence ID" value="MTI99684.1"/>
    <property type="molecule type" value="Genomic_DNA"/>
</dbReference>
<dbReference type="InterPro" id="IPR000160">
    <property type="entry name" value="GGDEF_dom"/>
</dbReference>
<reference evidence="11 12" key="1">
    <citation type="submission" date="2019-06" db="EMBL/GenBank/DDBJ databases">
        <title>Enrichment of Autotrophic Halophilic Microorganisms from Red Sea Brine Pool Using Microbial Electrosynthesis System.</title>
        <authorList>
            <person name="Alqahtani M.F."/>
            <person name="Bajracharya S."/>
            <person name="Katuri K.P."/>
            <person name="Ali M."/>
            <person name="Saikaly P.E."/>
        </authorList>
    </citation>
    <scope>NUCLEOTIDE SEQUENCE [LARGE SCALE GENOMIC DNA]</scope>
    <source>
        <strain evidence="11">MES15</strain>
    </source>
</reference>
<keyword evidence="5 9" id="KW-0812">Transmembrane</keyword>
<evidence type="ECO:0000256" key="6">
    <source>
        <dbReference type="ARBA" id="ARBA00022989"/>
    </source>
</evidence>
<name>A0A844I1L5_9GAMM</name>
<organism evidence="11 12">
    <name type="scientific">Marinobacter adhaerens</name>
    <dbReference type="NCBI Taxonomy" id="1033846"/>
    <lineage>
        <taxon>Bacteria</taxon>
        <taxon>Pseudomonadati</taxon>
        <taxon>Pseudomonadota</taxon>
        <taxon>Gammaproteobacteria</taxon>
        <taxon>Pseudomonadales</taxon>
        <taxon>Marinobacteraceae</taxon>
        <taxon>Marinobacter</taxon>
    </lineage>
</organism>
<dbReference type="GO" id="GO:0005886">
    <property type="term" value="C:plasma membrane"/>
    <property type="evidence" value="ECO:0007669"/>
    <property type="project" value="UniProtKB-SubCell"/>
</dbReference>
<evidence type="ECO:0000256" key="3">
    <source>
        <dbReference type="ARBA" id="ARBA00012528"/>
    </source>
</evidence>
<dbReference type="PANTHER" id="PTHR45138:SF9">
    <property type="entry name" value="DIGUANYLATE CYCLASE DGCM-RELATED"/>
    <property type="match status" value="1"/>
</dbReference>
<feature type="transmembrane region" description="Helical" evidence="9">
    <location>
        <begin position="42"/>
        <end position="62"/>
    </location>
</feature>
<evidence type="ECO:0000259" key="10">
    <source>
        <dbReference type="PROSITE" id="PS50887"/>
    </source>
</evidence>
<accession>A0A844I1L5</accession>
<dbReference type="FunFam" id="3.30.70.270:FF:000001">
    <property type="entry name" value="Diguanylate cyclase domain protein"/>
    <property type="match status" value="1"/>
</dbReference>
<dbReference type="PROSITE" id="PS50887">
    <property type="entry name" value="GGDEF"/>
    <property type="match status" value="1"/>
</dbReference>
<comment type="catalytic activity">
    <reaction evidence="8">
        <text>2 GTP = 3',3'-c-di-GMP + 2 diphosphate</text>
        <dbReference type="Rhea" id="RHEA:24898"/>
        <dbReference type="ChEBI" id="CHEBI:33019"/>
        <dbReference type="ChEBI" id="CHEBI:37565"/>
        <dbReference type="ChEBI" id="CHEBI:58805"/>
        <dbReference type="EC" id="2.7.7.65"/>
    </reaction>
</comment>
<evidence type="ECO:0000313" key="12">
    <source>
        <dbReference type="Proteomes" id="UP000431462"/>
    </source>
</evidence>
<dbReference type="Pfam" id="PF05231">
    <property type="entry name" value="MASE1"/>
    <property type="match status" value="1"/>
</dbReference>
<feature type="transmembrane region" description="Helical" evidence="9">
    <location>
        <begin position="92"/>
        <end position="110"/>
    </location>
</feature>
<feature type="transmembrane region" description="Helical" evidence="9">
    <location>
        <begin position="149"/>
        <end position="174"/>
    </location>
</feature>
<evidence type="ECO:0000256" key="4">
    <source>
        <dbReference type="ARBA" id="ARBA00022475"/>
    </source>
</evidence>
<protein>
    <recommendedName>
        <fullName evidence="3">diguanylate cyclase</fullName>
        <ecNumber evidence="3">2.7.7.65</ecNumber>
    </recommendedName>
</protein>
<dbReference type="InterPro" id="IPR007895">
    <property type="entry name" value="MASE1"/>
</dbReference>
<evidence type="ECO:0000256" key="2">
    <source>
        <dbReference type="ARBA" id="ARBA00004651"/>
    </source>
</evidence>
<feature type="transmembrane region" description="Helical" evidence="9">
    <location>
        <begin position="304"/>
        <end position="327"/>
    </location>
</feature>
<evidence type="ECO:0000256" key="1">
    <source>
        <dbReference type="ARBA" id="ARBA00001946"/>
    </source>
</evidence>
<dbReference type="PANTHER" id="PTHR45138">
    <property type="entry name" value="REGULATORY COMPONENTS OF SENSORY TRANSDUCTION SYSTEM"/>
    <property type="match status" value="1"/>
</dbReference>
<feature type="domain" description="GGDEF" evidence="10">
    <location>
        <begin position="403"/>
        <end position="534"/>
    </location>
</feature>
<comment type="cofactor">
    <cofactor evidence="1">
        <name>Mg(2+)</name>
        <dbReference type="ChEBI" id="CHEBI:18420"/>
    </cofactor>
</comment>
<dbReference type="Proteomes" id="UP000431462">
    <property type="component" value="Unassembled WGS sequence"/>
</dbReference>
<dbReference type="InterPro" id="IPR043128">
    <property type="entry name" value="Rev_trsase/Diguanyl_cyclase"/>
</dbReference>
<comment type="subcellular location">
    <subcellularLocation>
        <location evidence="2">Cell membrane</location>
        <topology evidence="2">Multi-pass membrane protein</topology>
    </subcellularLocation>
</comment>
<evidence type="ECO:0000256" key="8">
    <source>
        <dbReference type="ARBA" id="ARBA00034247"/>
    </source>
</evidence>
<sequence length="540" mass="60396">MWGLDLSHQSNKEPCRDDLAFPTHQARTVTETQALNVSRQPVLFPLVVGLLYYLGAWIGVHYVALDSGIVVLWPPNSVLLAALLVQPRSRWWSLFLVVLAAEIAADISVFSLFHALLFGAINIAECVLAASLIRWFLDRSLDWSEPKDLSLFLVTVFLIASPLAALGGASIYSFLLERDTPFLTLWRLWWVGDATGLIILTPFLHMILSSGLLKQVVNSNWHVRMELVAAWIAGLLVCYLIFVFDLSSENYLALSPLAVAVVPAWVAVRFGPLAGFPLATAVALFVALATASGVGPFVSEKQDLSALFAQEFIIVFTVLLLYVAAFVDQNRRKSGELKKALVRVQHLNQALEERVRQRTQELFDANQQLQTLALTDELTGIPNRRRMRVLGEEEARRSERSGRPFSVMLMDIDHFKRVNDQYGHAVGDECLKAFVRAIAPSLRSIDRFGRWGGEEFMIIVPDSDHVDLLRLSEKVLECTREIVVDVDDQKVGITVSIGVAEWHHASFAKLVSEADDALYRAKEEGRDRVELNLRGLRVTD</sequence>
<dbReference type="CDD" id="cd01949">
    <property type="entry name" value="GGDEF"/>
    <property type="match status" value="1"/>
</dbReference>
<keyword evidence="7 9" id="KW-0472">Membrane</keyword>
<evidence type="ECO:0000256" key="9">
    <source>
        <dbReference type="SAM" id="Phobius"/>
    </source>
</evidence>
<dbReference type="InterPro" id="IPR050469">
    <property type="entry name" value="Diguanylate_Cyclase"/>
</dbReference>
<feature type="transmembrane region" description="Helical" evidence="9">
    <location>
        <begin position="250"/>
        <end position="268"/>
    </location>
</feature>
<gene>
    <name evidence="11" type="ORF">FH752_13785</name>
</gene>
<feature type="transmembrane region" description="Helical" evidence="9">
    <location>
        <begin position="225"/>
        <end position="244"/>
    </location>
</feature>
<keyword evidence="4" id="KW-1003">Cell membrane</keyword>